<feature type="domain" description="HD-GYP" evidence="1">
    <location>
        <begin position="147"/>
        <end position="343"/>
    </location>
</feature>
<evidence type="ECO:0000313" key="2">
    <source>
        <dbReference type="EMBL" id="MBD8525801.1"/>
    </source>
</evidence>
<proteinExistence type="predicted"/>
<dbReference type="InterPro" id="IPR021812">
    <property type="entry name" value="DUF3391"/>
</dbReference>
<dbReference type="InterPro" id="IPR003607">
    <property type="entry name" value="HD/PDEase_dom"/>
</dbReference>
<evidence type="ECO:0000313" key="3">
    <source>
        <dbReference type="Proteomes" id="UP000613768"/>
    </source>
</evidence>
<dbReference type="GO" id="GO:0008081">
    <property type="term" value="F:phosphoric diester hydrolase activity"/>
    <property type="evidence" value="ECO:0007669"/>
    <property type="project" value="UniProtKB-ARBA"/>
</dbReference>
<dbReference type="Proteomes" id="UP000613768">
    <property type="component" value="Unassembled WGS sequence"/>
</dbReference>
<evidence type="ECO:0000259" key="1">
    <source>
        <dbReference type="PROSITE" id="PS51832"/>
    </source>
</evidence>
<accession>A0AAW3ZNC9</accession>
<dbReference type="RefSeq" id="WP_192029196.1">
    <property type="nucleotide sequence ID" value="NZ_JACYTR010000012.1"/>
</dbReference>
<dbReference type="AlphaFoldDB" id="A0AAW3ZNC9"/>
<dbReference type="SUPFAM" id="SSF109604">
    <property type="entry name" value="HD-domain/PDEase-like"/>
    <property type="match status" value="1"/>
</dbReference>
<keyword evidence="3" id="KW-1185">Reference proteome</keyword>
<dbReference type="Gene3D" id="1.10.3210.10">
    <property type="entry name" value="Hypothetical protein af1432"/>
    <property type="match status" value="1"/>
</dbReference>
<sequence>MAEGLHEIRVSVQGLKLGMFVCRLDRPWLEAKVLMQGLMVADEATLRHLQQVCRYVYVDILRGEAPDLRYVEYGESDLVQNERGKQEVAALRKTTWEVQQSVAQEQKQAEQAFVDAQSSVDQMMLDLQQGNRLDLKKLRHGVTAMVDSILRNPSALIWVREIRRSNEYAYQHAMGCAIWAASFGRHLGLEREELHNLALGGLLSDVGKTRLPMDLLSKPPPLTEQEAKLVRAHVRHSLDIVESIPGLHPKVIEMVATHHERHDGSGYPTGLRASEIPIFGRIMGIVDSYDAMTCVRPYAESRAPHQAVAELYTHRGSLFQSELVEQFIQNCGIYPTGSLVELSNGEVGVITAVHSLKRLRPCVMVLLDSGKRPLAKFRSVDLEKVELDAEGQPLSIRSGLAAGAYGIDPHELFLD</sequence>
<dbReference type="PROSITE" id="PS51832">
    <property type="entry name" value="HD_GYP"/>
    <property type="match status" value="1"/>
</dbReference>
<dbReference type="InterPro" id="IPR037522">
    <property type="entry name" value="HD_GYP_dom"/>
</dbReference>
<dbReference type="EMBL" id="JACYTR010000012">
    <property type="protein sequence ID" value="MBD8525801.1"/>
    <property type="molecule type" value="Genomic_DNA"/>
</dbReference>
<reference evidence="2 3" key="1">
    <citation type="submission" date="2020-09" db="EMBL/GenBank/DDBJ databases">
        <title>Pseudoxanthomonas sp. CAU 1598 isolated from sand of Yaerae Beach.</title>
        <authorList>
            <person name="Kim W."/>
        </authorList>
    </citation>
    <scope>NUCLEOTIDE SEQUENCE [LARGE SCALE GENOMIC DNA]</scope>
    <source>
        <strain evidence="2 3">CAU 1598</strain>
    </source>
</reference>
<dbReference type="PANTHER" id="PTHR43155">
    <property type="entry name" value="CYCLIC DI-GMP PHOSPHODIESTERASE PA4108-RELATED"/>
    <property type="match status" value="1"/>
</dbReference>
<comment type="caution">
    <text evidence="2">The sequence shown here is derived from an EMBL/GenBank/DDBJ whole genome shotgun (WGS) entry which is preliminary data.</text>
</comment>
<protein>
    <submittedName>
        <fullName evidence="2">HD-GYP domain-containing protein</fullName>
    </submittedName>
</protein>
<dbReference type="SMART" id="SM00471">
    <property type="entry name" value="HDc"/>
    <property type="match status" value="1"/>
</dbReference>
<dbReference type="PANTHER" id="PTHR43155:SF2">
    <property type="entry name" value="CYCLIC DI-GMP PHOSPHODIESTERASE PA4108"/>
    <property type="match status" value="1"/>
</dbReference>
<name>A0AAW3ZNC9_9GAMM</name>
<dbReference type="CDD" id="cd00077">
    <property type="entry name" value="HDc"/>
    <property type="match status" value="1"/>
</dbReference>
<gene>
    <name evidence="2" type="ORF">IFO71_08590</name>
</gene>
<organism evidence="2 3">
    <name type="scientific">Pseudomarimonas arenosa</name>
    <dbReference type="NCBI Taxonomy" id="2774145"/>
    <lineage>
        <taxon>Bacteria</taxon>
        <taxon>Pseudomonadati</taxon>
        <taxon>Pseudomonadota</taxon>
        <taxon>Gammaproteobacteria</taxon>
        <taxon>Lysobacterales</taxon>
        <taxon>Lysobacteraceae</taxon>
        <taxon>Pseudomarimonas</taxon>
    </lineage>
</organism>
<dbReference type="Pfam" id="PF13487">
    <property type="entry name" value="HD_5"/>
    <property type="match status" value="1"/>
</dbReference>
<dbReference type="Pfam" id="PF11871">
    <property type="entry name" value="DUF3391"/>
    <property type="match status" value="1"/>
</dbReference>